<gene>
    <name evidence="1" type="ORF">D4764_18G0011020</name>
</gene>
<proteinExistence type="predicted"/>
<dbReference type="AlphaFoldDB" id="A0A5C6NTI9"/>
<evidence type="ECO:0000313" key="1">
    <source>
        <dbReference type="EMBL" id="TWW70296.1"/>
    </source>
</evidence>
<organism evidence="1 2">
    <name type="scientific">Takifugu flavidus</name>
    <name type="common">sansaifugu</name>
    <dbReference type="NCBI Taxonomy" id="433684"/>
    <lineage>
        <taxon>Eukaryota</taxon>
        <taxon>Metazoa</taxon>
        <taxon>Chordata</taxon>
        <taxon>Craniata</taxon>
        <taxon>Vertebrata</taxon>
        <taxon>Euteleostomi</taxon>
        <taxon>Actinopterygii</taxon>
        <taxon>Neopterygii</taxon>
        <taxon>Teleostei</taxon>
        <taxon>Neoteleostei</taxon>
        <taxon>Acanthomorphata</taxon>
        <taxon>Eupercaria</taxon>
        <taxon>Tetraodontiformes</taxon>
        <taxon>Tetradontoidea</taxon>
        <taxon>Tetraodontidae</taxon>
        <taxon>Takifugu</taxon>
    </lineage>
</organism>
<reference evidence="1 2" key="1">
    <citation type="submission" date="2019-04" db="EMBL/GenBank/DDBJ databases">
        <title>Chromosome genome assembly for Takifugu flavidus.</title>
        <authorList>
            <person name="Xiao S."/>
        </authorList>
    </citation>
    <scope>NUCLEOTIDE SEQUENCE [LARGE SCALE GENOMIC DNA]</scope>
    <source>
        <strain evidence="1">HTHZ2018</strain>
        <tissue evidence="1">Muscle</tissue>
    </source>
</reference>
<protein>
    <submittedName>
        <fullName evidence="1">Uncharacterized protein</fullName>
    </submittedName>
</protein>
<evidence type="ECO:0000313" key="2">
    <source>
        <dbReference type="Proteomes" id="UP000324091"/>
    </source>
</evidence>
<dbReference type="Proteomes" id="UP000324091">
    <property type="component" value="Chromosome 18"/>
</dbReference>
<comment type="caution">
    <text evidence="1">The sequence shown here is derived from an EMBL/GenBank/DDBJ whole genome shotgun (WGS) entry which is preliminary data.</text>
</comment>
<sequence>MPSLYRLRRNQPASRYTSAPSLLEDQITPAVSDEGVLGNQGKLWLLGVTNEPLLQRNVKAKRKRLLRFLG</sequence>
<name>A0A5C6NTI9_9TELE</name>
<dbReference type="EMBL" id="RHFK02000010">
    <property type="protein sequence ID" value="TWW70296.1"/>
    <property type="molecule type" value="Genomic_DNA"/>
</dbReference>
<accession>A0A5C6NTI9</accession>
<keyword evidence="2" id="KW-1185">Reference proteome</keyword>